<feature type="transmembrane region" description="Helical" evidence="1">
    <location>
        <begin position="34"/>
        <end position="50"/>
    </location>
</feature>
<dbReference type="InParanoid" id="L0AAN4"/>
<dbReference type="STRING" id="1056495.Calag_1229"/>
<sequence length="117" mass="13070">MEKELRIMMIILVSLGIMTGLILGITGIPMIDGLTVTIGFILYIVFGLIYPKSRFIFLGVMVGGDVGAIITLFSHPLVLPFVIIERGRGHSSIDIDFVQIIVFIEVIYYIITKKIKR</sequence>
<feature type="transmembrane region" description="Helical" evidence="1">
    <location>
        <begin position="93"/>
        <end position="111"/>
    </location>
</feature>
<keyword evidence="1" id="KW-1133">Transmembrane helix</keyword>
<dbReference type="EMBL" id="CP003378">
    <property type="protein sequence ID" value="AFZ70946.1"/>
    <property type="molecule type" value="Genomic_DNA"/>
</dbReference>
<evidence type="ECO:0000313" key="2">
    <source>
        <dbReference type="EMBL" id="AFZ70946.1"/>
    </source>
</evidence>
<name>L0AAN4_CALLD</name>
<evidence type="ECO:0000313" key="3">
    <source>
        <dbReference type="Proteomes" id="UP000010469"/>
    </source>
</evidence>
<reference evidence="3" key="1">
    <citation type="submission" date="2012-03" db="EMBL/GenBank/DDBJ databases">
        <title>Complete genome of Caldisphaera lagunensis DSM 15908.</title>
        <authorList>
            <person name="Lucas S."/>
            <person name="Copeland A."/>
            <person name="Lapidus A."/>
            <person name="Glavina del Rio T."/>
            <person name="Dalin E."/>
            <person name="Tice H."/>
            <person name="Bruce D."/>
            <person name="Goodwin L."/>
            <person name="Pitluck S."/>
            <person name="Peters L."/>
            <person name="Mikhailova N."/>
            <person name="Teshima H."/>
            <person name="Kyrpides N."/>
            <person name="Mavromatis K."/>
            <person name="Ivanova N."/>
            <person name="Brettin T."/>
            <person name="Detter J.C."/>
            <person name="Han C."/>
            <person name="Larimer F."/>
            <person name="Land M."/>
            <person name="Hauser L."/>
            <person name="Markowitz V."/>
            <person name="Cheng J.-F."/>
            <person name="Hugenholtz P."/>
            <person name="Woyke T."/>
            <person name="Wu D."/>
            <person name="Spring S."/>
            <person name="Schroeder M."/>
            <person name="Brambilla E."/>
            <person name="Klenk H.-P."/>
            <person name="Eisen J.A."/>
        </authorList>
    </citation>
    <scope>NUCLEOTIDE SEQUENCE [LARGE SCALE GENOMIC DNA]</scope>
    <source>
        <strain evidence="3">DSM 15908 / JCM 11604 / IC-154</strain>
    </source>
</reference>
<protein>
    <submittedName>
        <fullName evidence="2">Uncharacterized protein</fullName>
    </submittedName>
</protein>
<dbReference type="KEGG" id="clg:Calag_1229"/>
<keyword evidence="1" id="KW-0812">Transmembrane</keyword>
<dbReference type="eggNOG" id="arCOG14858">
    <property type="taxonomic scope" value="Archaea"/>
</dbReference>
<dbReference type="RefSeq" id="WP_015232843.1">
    <property type="nucleotide sequence ID" value="NC_019791.1"/>
</dbReference>
<proteinExistence type="predicted"/>
<gene>
    <name evidence="2" type="ordered locus">Calag_1229</name>
</gene>
<dbReference type="Proteomes" id="UP000010469">
    <property type="component" value="Chromosome"/>
</dbReference>
<keyword evidence="3" id="KW-1185">Reference proteome</keyword>
<feature type="transmembrane region" description="Helical" evidence="1">
    <location>
        <begin position="55"/>
        <end position="73"/>
    </location>
</feature>
<evidence type="ECO:0000256" key="1">
    <source>
        <dbReference type="SAM" id="Phobius"/>
    </source>
</evidence>
<dbReference type="HOGENOM" id="CLU_2079302_0_0_2"/>
<dbReference type="AlphaFoldDB" id="L0AAN4"/>
<feature type="transmembrane region" description="Helical" evidence="1">
    <location>
        <begin position="7"/>
        <end position="28"/>
    </location>
</feature>
<dbReference type="GeneID" id="14212489"/>
<organism evidence="2 3">
    <name type="scientific">Caldisphaera lagunensis (strain DSM 15908 / JCM 11604 / ANMR 0165 / IC-154)</name>
    <dbReference type="NCBI Taxonomy" id="1056495"/>
    <lineage>
        <taxon>Archaea</taxon>
        <taxon>Thermoproteota</taxon>
        <taxon>Thermoprotei</taxon>
        <taxon>Acidilobales</taxon>
        <taxon>Caldisphaeraceae</taxon>
        <taxon>Caldisphaera</taxon>
    </lineage>
</organism>
<accession>L0AAN4</accession>
<keyword evidence="1" id="KW-0472">Membrane</keyword>